<comment type="caution">
    <text evidence="1">The sequence shown here is derived from an EMBL/GenBank/DDBJ whole genome shotgun (WGS) entry which is preliminary data.</text>
</comment>
<accession>A0AAD5L8W8</accession>
<keyword evidence="2" id="KW-1185">Reference proteome</keyword>
<gene>
    <name evidence="1" type="ORF">GHT06_021129</name>
</gene>
<dbReference type="PANTHER" id="PTHR18841">
    <property type="entry name" value="VITELLINE MEMBRANE OUTER LAYER PROTEIN I-RELATED"/>
    <property type="match status" value="1"/>
</dbReference>
<evidence type="ECO:0000313" key="1">
    <source>
        <dbReference type="EMBL" id="KAI9553233.1"/>
    </source>
</evidence>
<dbReference type="Proteomes" id="UP000820818">
    <property type="component" value="Linkage Group LG9"/>
</dbReference>
<evidence type="ECO:0000313" key="2">
    <source>
        <dbReference type="Proteomes" id="UP000820818"/>
    </source>
</evidence>
<reference evidence="1 2" key="1">
    <citation type="submission" date="2022-05" db="EMBL/GenBank/DDBJ databases">
        <title>A multi-omics perspective on studying reproductive biology in Daphnia sinensis.</title>
        <authorList>
            <person name="Jia J."/>
        </authorList>
    </citation>
    <scope>NUCLEOTIDE SEQUENCE [LARGE SCALE GENOMIC DNA]</scope>
    <source>
        <strain evidence="1 2">WSL</strain>
    </source>
</reference>
<dbReference type="SUPFAM" id="SSF51092">
    <property type="entry name" value="Vitelline membrane outer protein-I (VMO-I)"/>
    <property type="match status" value="1"/>
</dbReference>
<organism evidence="1 2">
    <name type="scientific">Daphnia sinensis</name>
    <dbReference type="NCBI Taxonomy" id="1820382"/>
    <lineage>
        <taxon>Eukaryota</taxon>
        <taxon>Metazoa</taxon>
        <taxon>Ecdysozoa</taxon>
        <taxon>Arthropoda</taxon>
        <taxon>Crustacea</taxon>
        <taxon>Branchiopoda</taxon>
        <taxon>Diplostraca</taxon>
        <taxon>Cladocera</taxon>
        <taxon>Anomopoda</taxon>
        <taxon>Daphniidae</taxon>
        <taxon>Daphnia</taxon>
        <taxon>Daphnia similis group</taxon>
    </lineage>
</organism>
<dbReference type="EMBL" id="WJBH02000009">
    <property type="protein sequence ID" value="KAI9553233.1"/>
    <property type="molecule type" value="Genomic_DNA"/>
</dbReference>
<dbReference type="InterPro" id="IPR005515">
    <property type="entry name" value="VOMI"/>
</dbReference>
<dbReference type="Gene3D" id="2.100.10.20">
    <property type="entry name" value="Vitelline membrane outer layer protein I (VOMI)"/>
    <property type="match status" value="1"/>
</dbReference>
<protein>
    <submittedName>
        <fullName evidence="1">Vitelline membrane outer layer protein I-like protein</fullName>
    </submittedName>
</protein>
<dbReference type="PANTHER" id="PTHR18841:SF0">
    <property type="entry name" value="VITELLINE MEMBRANE OUTER LAYER 1 HOMOLOG A-RELATED"/>
    <property type="match status" value="1"/>
</dbReference>
<proteinExistence type="predicted"/>
<dbReference type="AlphaFoldDB" id="A0AAD5L8W8"/>
<name>A0AAD5L8W8_9CRUS</name>
<dbReference type="GO" id="GO:0005615">
    <property type="term" value="C:extracellular space"/>
    <property type="evidence" value="ECO:0007669"/>
    <property type="project" value="TreeGrafter"/>
</dbReference>
<dbReference type="InterPro" id="IPR036706">
    <property type="entry name" value="VOMI_sf"/>
</dbReference>
<sequence>MEDQDHPLMRQQSACLITILIVIKRTMKKCQEVSVFSFQFQHFLVITVTSSLSCILQISKRKGKKFTPLNGIAFKCSSSNISITSSVGPWGNYGRDFICPSRDTYITQCQLRVESRQGAGDDTAANNLNCKCSNNDTLNGDGTEWGIWMAWSQPCSNGICGLQTRVERSQGSGDDTVINDVIFLGC</sequence>
<dbReference type="Pfam" id="PF03762">
    <property type="entry name" value="VOMI"/>
    <property type="match status" value="1"/>
</dbReference>